<dbReference type="EMBL" id="JAKWFO010000001">
    <property type="protein sequence ID" value="KAI9639147.1"/>
    <property type="molecule type" value="Genomic_DNA"/>
</dbReference>
<dbReference type="RefSeq" id="XP_052948924.1">
    <property type="nucleotide sequence ID" value="XM_053087769.1"/>
</dbReference>
<accession>A0AA38LWV9</accession>
<comment type="caution">
    <text evidence="2">The sequence shown here is derived from an EMBL/GenBank/DDBJ whole genome shotgun (WGS) entry which is preliminary data.</text>
</comment>
<name>A0AA38LWV9_9TREE</name>
<reference evidence="2" key="1">
    <citation type="journal article" date="2022" name="G3 (Bethesda)">
        <title>High quality genome of the basidiomycete yeast Dioszegia hungarica PDD-24b-2 isolated from cloud water.</title>
        <authorList>
            <person name="Jarrige D."/>
            <person name="Haridas S."/>
            <person name="Bleykasten-Grosshans C."/>
            <person name="Joly M."/>
            <person name="Nadalig T."/>
            <person name="Sancelme M."/>
            <person name="Vuilleumier S."/>
            <person name="Grigoriev I.V."/>
            <person name="Amato P."/>
            <person name="Bringel F."/>
        </authorList>
    </citation>
    <scope>NUCLEOTIDE SEQUENCE</scope>
    <source>
        <strain evidence="2">PDD-24b-2</strain>
    </source>
</reference>
<dbReference type="AlphaFoldDB" id="A0AA38LWV9"/>
<proteinExistence type="predicted"/>
<sequence>MDVDDEMYDSKVLDTLYKAEVNALSLWVTSDCRHWALFRVAMAEAEKSSSDTAEQAKYISTHLTDTLCRRPQDIAFPFAFDAQNIQWFLWTAVVSGATEVEHTSAYARLRRSISTYQNFTTDNGYVRELERGIRSATSLQKIDDIDRIMKYPEGHKIGHTIVGSNPKLRQSFITRHGSTKAGQFFKRVGDFESRLIVTHNSDTVAKGMHKPPGTAKFTESRMNGYWRAVHPRTRLKWLEHYRRLTATIERNEKEVLEGLPDIAPPVGEVAPWQQISVIKLLTASMNRGLPQRPGAWARSSDRCTVHDRTVRRGLGYLLLLELPGRHSLCQIGGQVSPVSATREASRRGWIIDLPLALNLLIMTTPACTVPSSGDKTITLPGDRKVNFATKRLPEPYLVALGSTRQKEVRDEPRLPSLLLSGQTIQNTLTPRRYLPPADHLTDIIQRQGSAYGATAQVADVPEINQFDGQGPPTQPDGSVSDAVLESWKPKRDPPLSERGRAQCEDVRFDQLEHFEAEGKLRPVLACLREQCEVNERSGRMRVSDLRDQAEPSETEIGSDTFPGSNRFLRLDGLDGAIDPFAAHDTVNETDAATEERSRDAMENLARLIQLKHQLGQLTREGKPTTGTDEAPLDVLLFTHWDYRRYLLKAITGLDKEKFRFSRGNLSAPFVDVTLTTKGPAPSDLWSATMTYTGHSQGDVILPKDVSR</sequence>
<protein>
    <submittedName>
        <fullName evidence="2">Uncharacterized protein</fullName>
    </submittedName>
</protein>
<feature type="region of interest" description="Disordered" evidence="1">
    <location>
        <begin position="542"/>
        <end position="561"/>
    </location>
</feature>
<dbReference type="Proteomes" id="UP001164286">
    <property type="component" value="Unassembled WGS sequence"/>
</dbReference>
<evidence type="ECO:0000313" key="3">
    <source>
        <dbReference type="Proteomes" id="UP001164286"/>
    </source>
</evidence>
<gene>
    <name evidence="2" type="ORF">MKK02DRAFT_29266</name>
</gene>
<organism evidence="2 3">
    <name type="scientific">Dioszegia hungarica</name>
    <dbReference type="NCBI Taxonomy" id="4972"/>
    <lineage>
        <taxon>Eukaryota</taxon>
        <taxon>Fungi</taxon>
        <taxon>Dikarya</taxon>
        <taxon>Basidiomycota</taxon>
        <taxon>Agaricomycotina</taxon>
        <taxon>Tremellomycetes</taxon>
        <taxon>Tremellales</taxon>
        <taxon>Bulleribasidiaceae</taxon>
        <taxon>Dioszegia</taxon>
    </lineage>
</organism>
<evidence type="ECO:0000313" key="2">
    <source>
        <dbReference type="EMBL" id="KAI9639147.1"/>
    </source>
</evidence>
<dbReference type="GeneID" id="77726974"/>
<keyword evidence="3" id="KW-1185">Reference proteome</keyword>
<evidence type="ECO:0000256" key="1">
    <source>
        <dbReference type="SAM" id="MobiDB-lite"/>
    </source>
</evidence>